<reference evidence="2 3" key="1">
    <citation type="submission" date="2019-09" db="EMBL/GenBank/DDBJ databases">
        <title>YIM 132180 draft genome.</title>
        <authorList>
            <person name="Zhang K."/>
        </authorList>
    </citation>
    <scope>NUCLEOTIDE SEQUENCE [LARGE SCALE GENOMIC DNA]</scope>
    <source>
        <strain evidence="2 3">YIM 132180</strain>
    </source>
</reference>
<dbReference type="EMBL" id="VZDO01000023">
    <property type="protein sequence ID" value="KAB0676453.1"/>
    <property type="molecule type" value="Genomic_DNA"/>
</dbReference>
<comment type="caution">
    <text evidence="2">The sequence shown here is derived from an EMBL/GenBank/DDBJ whole genome shotgun (WGS) entry which is preliminary data.</text>
</comment>
<protein>
    <submittedName>
        <fullName evidence="2">Taurine ABC transporter substrate-binding protein</fullName>
    </submittedName>
</protein>
<organism evidence="2 3">
    <name type="scientific">Plantimonas leprariae</name>
    <dbReference type="NCBI Taxonomy" id="2615207"/>
    <lineage>
        <taxon>Bacteria</taxon>
        <taxon>Pseudomonadati</taxon>
        <taxon>Pseudomonadota</taxon>
        <taxon>Alphaproteobacteria</taxon>
        <taxon>Hyphomicrobiales</taxon>
        <taxon>Aurantimonadaceae</taxon>
        <taxon>Plantimonas</taxon>
    </lineage>
</organism>
<evidence type="ECO:0000313" key="2">
    <source>
        <dbReference type="EMBL" id="KAB0676453.1"/>
    </source>
</evidence>
<gene>
    <name evidence="2" type="ORF">F6X38_21425</name>
</gene>
<feature type="non-terminal residue" evidence="2">
    <location>
        <position position="44"/>
    </location>
</feature>
<proteinExistence type="predicted"/>
<evidence type="ECO:0000256" key="1">
    <source>
        <dbReference type="SAM" id="SignalP"/>
    </source>
</evidence>
<accession>A0A7V7PKS2</accession>
<feature type="chain" id="PRO_5031075501" evidence="1">
    <location>
        <begin position="23"/>
        <end position="44"/>
    </location>
</feature>
<feature type="signal peptide" evidence="1">
    <location>
        <begin position="1"/>
        <end position="22"/>
    </location>
</feature>
<dbReference type="Proteomes" id="UP000432089">
    <property type="component" value="Unassembled WGS sequence"/>
</dbReference>
<sequence length="44" mass="4415">MKRLLAALVGTVALAASFGANAADKHVTVAYQTDALPSSVAISN</sequence>
<dbReference type="AlphaFoldDB" id="A0A7V7PKS2"/>
<keyword evidence="1" id="KW-0732">Signal</keyword>
<evidence type="ECO:0000313" key="3">
    <source>
        <dbReference type="Proteomes" id="UP000432089"/>
    </source>
</evidence>
<keyword evidence="3" id="KW-1185">Reference proteome</keyword>
<name>A0A7V7PKS2_9HYPH</name>